<dbReference type="Proteomes" id="UP000095728">
    <property type="component" value="Unassembled WGS sequence"/>
</dbReference>
<dbReference type="InterPro" id="IPR042042">
    <property type="entry name" value="Tip20p_domB"/>
</dbReference>
<accession>A0A1E5RMZ5</accession>
<protein>
    <submittedName>
        <fullName evidence="2">Protein transport protein TIP20</fullName>
    </submittedName>
</protein>
<dbReference type="GO" id="GO:0070939">
    <property type="term" value="C:Dsl1/NZR complex"/>
    <property type="evidence" value="ECO:0007669"/>
    <property type="project" value="InterPro"/>
</dbReference>
<dbReference type="OrthoDB" id="2189254at2759"/>
<dbReference type="EMBL" id="LPNM01000005">
    <property type="protein sequence ID" value="OEJ88259.1"/>
    <property type="molecule type" value="Genomic_DNA"/>
</dbReference>
<dbReference type="Gene3D" id="1.10.357.100">
    <property type="entry name" value="Dsl1p vesicle tethering complex, Tip20p subunit, domain C"/>
    <property type="match status" value="1"/>
</dbReference>
<dbReference type="STRING" id="56408.A0A1E5RMZ5"/>
<sequence length="700" mass="82724">MIESVEAFDKIPELLSDIEQKRVELSSQLQEIEQHNDDLIMREDYLDNFASGSTEAYDLKIQQLTEQLSKIKSLSDLESFISTNKNLQEVSVVKQLKQLLQLQQANENFLRLAEDCNNRIIPQIKTLTEVSEVESYLNTEIFSNIEYTSEEIAFIKKIISEELYGHFLSLKADLTQNFNQLLLETNWDSYKFNNHELIHAMKAKSNQLYQFSILVQEWCPSEPMQYWNFESLANNFKIKFIYHFNNTQQQQQQQQDASQSIETFFSFMETYLSENLLKCIAIFHDEAIGLTKLTVHDQFINYILGPLRKKIKKILTSIVDNQNNLETLVRLITQIFKTDEILWEKYSYSGDGLITLLPNNVLKIWIQFETDIVDKQYAKNFSNYQGLSKIIRDGPNFVKYLLNLYNYFHPFLAVTTEKFFQYKIMVFKKIFLNLLKSFRESNMNYHQSHENDEITNFNENVVRLKNMISVYETMYVLEKQSDCIILNTQFNEITESHYETLFQAEMVEYQEAANALLESLVHRFKKMFGNSLRTYFKVNTWPSLTVTLENDRCSNELIGAVNILSNCYKIVQAHLTGKMNEKYVHRFQLNVINITVDYLMNYIVKLNNFSINGYKQIVQDYNFLKKNIGFEQNTIVSQNDGSLIETLKLYYSLTFEDHAEYPWLNKDYAKFDSNFVRLKRTFNLKYAKNEDISYILYKCL</sequence>
<dbReference type="PROSITE" id="PS51386">
    <property type="entry name" value="RINT1_TIP20"/>
    <property type="match status" value="1"/>
</dbReference>
<comment type="caution">
    <text evidence="2">The sequence shown here is derived from an EMBL/GenBank/DDBJ whole genome shotgun (WGS) entry which is preliminary data.</text>
</comment>
<reference evidence="3" key="1">
    <citation type="journal article" date="2016" name="Genome Announc.">
        <title>Genome sequences of three species of Hanseniaspora isolated from spontaneous wine fermentations.</title>
        <authorList>
            <person name="Sternes P.R."/>
            <person name="Lee D."/>
            <person name="Kutyna D.R."/>
            <person name="Borneman A.R."/>
        </authorList>
    </citation>
    <scope>NUCLEOTIDE SEQUENCE [LARGE SCALE GENOMIC DNA]</scope>
    <source>
        <strain evidence="3">AWRI3579</strain>
    </source>
</reference>
<evidence type="ECO:0000313" key="2">
    <source>
        <dbReference type="EMBL" id="OEJ88259.1"/>
    </source>
</evidence>
<keyword evidence="1" id="KW-0175">Coiled coil</keyword>
<dbReference type="InterPro" id="IPR042043">
    <property type="entry name" value="Tip20p_domC"/>
</dbReference>
<keyword evidence="3" id="KW-1185">Reference proteome</keyword>
<dbReference type="GO" id="GO:0006890">
    <property type="term" value="P:retrograde vesicle-mediated transport, Golgi to endoplasmic reticulum"/>
    <property type="evidence" value="ECO:0007669"/>
    <property type="project" value="InterPro"/>
</dbReference>
<organism evidence="2 3">
    <name type="scientific">Hanseniaspora osmophila</name>
    <dbReference type="NCBI Taxonomy" id="56408"/>
    <lineage>
        <taxon>Eukaryota</taxon>
        <taxon>Fungi</taxon>
        <taxon>Dikarya</taxon>
        <taxon>Ascomycota</taxon>
        <taxon>Saccharomycotina</taxon>
        <taxon>Saccharomycetes</taxon>
        <taxon>Saccharomycodales</taxon>
        <taxon>Saccharomycodaceae</taxon>
        <taxon>Hanseniaspora</taxon>
    </lineage>
</organism>
<dbReference type="InterPro" id="IPR042044">
    <property type="entry name" value="EXOC6PINT-1/Sec15/Tip20_C_dom2"/>
</dbReference>
<name>A0A1E5RMZ5_9ASCO</name>
<dbReference type="Pfam" id="PF04437">
    <property type="entry name" value="RINT1_TIP1"/>
    <property type="match status" value="1"/>
</dbReference>
<dbReference type="Gene3D" id="1.20.58.670">
    <property type="entry name" value="Dsl1p vesicle tethering complex, Tip20p subunit, domain D"/>
    <property type="match status" value="1"/>
</dbReference>
<dbReference type="InParanoid" id="A0A1E5RMZ5"/>
<dbReference type="Gene3D" id="1.20.58.1420">
    <property type="entry name" value="Dsl1p vesicle tethering complex, Tip20p subunit, domain B"/>
    <property type="match status" value="1"/>
</dbReference>
<gene>
    <name evidence="2" type="ORF">AWRI3579_g907</name>
</gene>
<evidence type="ECO:0000313" key="3">
    <source>
        <dbReference type="Proteomes" id="UP000095728"/>
    </source>
</evidence>
<dbReference type="InterPro" id="IPR007528">
    <property type="entry name" value="RINT1_Tip20"/>
</dbReference>
<dbReference type="GO" id="GO:0006888">
    <property type="term" value="P:endoplasmic reticulum to Golgi vesicle-mediated transport"/>
    <property type="evidence" value="ECO:0007669"/>
    <property type="project" value="InterPro"/>
</dbReference>
<evidence type="ECO:0000256" key="1">
    <source>
        <dbReference type="SAM" id="Coils"/>
    </source>
</evidence>
<feature type="coiled-coil region" evidence="1">
    <location>
        <begin position="15"/>
        <end position="42"/>
    </location>
</feature>
<dbReference type="AlphaFoldDB" id="A0A1E5RMZ5"/>
<proteinExistence type="predicted"/>
<dbReference type="FunCoup" id="A0A1E5RMZ5">
    <property type="interactions" value="137"/>
</dbReference>